<dbReference type="InterPro" id="IPR031942">
    <property type="entry name" value="DUF4774"/>
</dbReference>
<feature type="region of interest" description="Disordered" evidence="2">
    <location>
        <begin position="209"/>
        <end position="229"/>
    </location>
</feature>
<feature type="compositionally biased region" description="Polar residues" evidence="2">
    <location>
        <begin position="209"/>
        <end position="218"/>
    </location>
</feature>
<evidence type="ECO:0000256" key="2">
    <source>
        <dbReference type="SAM" id="MobiDB-lite"/>
    </source>
</evidence>
<feature type="non-terminal residue" evidence="4">
    <location>
        <position position="1"/>
    </location>
</feature>
<accession>A0A9P0A8T0</accession>
<dbReference type="Proteomes" id="UP001152759">
    <property type="component" value="Chromosome 3"/>
</dbReference>
<feature type="compositionally biased region" description="Basic residues" evidence="2">
    <location>
        <begin position="418"/>
        <end position="433"/>
    </location>
</feature>
<sequence length="440" mass="47478">QIVLLCFGAVALAAERSPEAHGRQVVLTQLILPNGQYPGPAKVIEAAAPLPARQVSYTIPQLKPNYVDGFQYYPVFPGQAPVPYGASPFVYYQPGAPYPAYVRDEQGSGGGGWSNFFSNWQNYIPSSIYPQGGQSGQSEEQQSEENGEEDKQKPQKVQQQIQQQQLQQQQFQQQQEQLQQQQIQQVQQQIKLQQEQLQQQQPSQVFYNQQPAPESVGNQKDGAPAGLQNPAATAQFPQFLYGAQPQFFGPYPSQNRVSQDPDKLTAASHGAVSNYLFLKNQQQPAFQHTQQRYESPAAEPAPLAAGGRGRPAAAAAPGKRLELERYSADAKNQRSPLYAQHVSALQVSADPASIQGHLIAQASPEALAAAGQGGMAGAGPTGQAIVGDRGLALSAPKSTAIAGHPDIEVVITGDKKPGSKPKKPVAKYSKSKGYHIDYSS</sequence>
<feature type="compositionally biased region" description="Polar residues" evidence="2">
    <location>
        <begin position="284"/>
        <end position="293"/>
    </location>
</feature>
<dbReference type="AlphaFoldDB" id="A0A9P0A8T0"/>
<dbReference type="Pfam" id="PF15999">
    <property type="entry name" value="DUF4774"/>
    <property type="match status" value="1"/>
</dbReference>
<feature type="compositionally biased region" description="Low complexity" evidence="2">
    <location>
        <begin position="296"/>
        <end position="318"/>
    </location>
</feature>
<feature type="region of interest" description="Disordered" evidence="2">
    <location>
        <begin position="284"/>
        <end position="319"/>
    </location>
</feature>
<keyword evidence="5" id="KW-1185">Reference proteome</keyword>
<evidence type="ECO:0000259" key="3">
    <source>
        <dbReference type="Pfam" id="PF15999"/>
    </source>
</evidence>
<feature type="region of interest" description="Disordered" evidence="2">
    <location>
        <begin position="127"/>
        <end position="158"/>
    </location>
</feature>
<name>A0A9P0A8T0_BEMTA</name>
<evidence type="ECO:0000313" key="4">
    <source>
        <dbReference type="EMBL" id="CAH0386590.1"/>
    </source>
</evidence>
<proteinExistence type="predicted"/>
<protein>
    <recommendedName>
        <fullName evidence="3">DUF4774 domain-containing protein</fullName>
    </recommendedName>
</protein>
<feature type="region of interest" description="Disordered" evidence="2">
    <location>
        <begin position="412"/>
        <end position="440"/>
    </location>
</feature>
<keyword evidence="1" id="KW-0175">Coiled coil</keyword>
<feature type="coiled-coil region" evidence="1">
    <location>
        <begin position="161"/>
        <end position="196"/>
    </location>
</feature>
<organism evidence="4 5">
    <name type="scientific">Bemisia tabaci</name>
    <name type="common">Sweetpotato whitefly</name>
    <name type="synonym">Aleurodes tabaci</name>
    <dbReference type="NCBI Taxonomy" id="7038"/>
    <lineage>
        <taxon>Eukaryota</taxon>
        <taxon>Metazoa</taxon>
        <taxon>Ecdysozoa</taxon>
        <taxon>Arthropoda</taxon>
        <taxon>Hexapoda</taxon>
        <taxon>Insecta</taxon>
        <taxon>Pterygota</taxon>
        <taxon>Neoptera</taxon>
        <taxon>Paraneoptera</taxon>
        <taxon>Hemiptera</taxon>
        <taxon>Sternorrhyncha</taxon>
        <taxon>Aleyrodoidea</taxon>
        <taxon>Aleyrodidae</taxon>
        <taxon>Aleyrodinae</taxon>
        <taxon>Bemisia</taxon>
    </lineage>
</organism>
<evidence type="ECO:0000313" key="5">
    <source>
        <dbReference type="Proteomes" id="UP001152759"/>
    </source>
</evidence>
<feature type="domain" description="DUF4774" evidence="3">
    <location>
        <begin position="362"/>
        <end position="410"/>
    </location>
</feature>
<reference evidence="4" key="1">
    <citation type="submission" date="2021-12" db="EMBL/GenBank/DDBJ databases">
        <authorList>
            <person name="King R."/>
        </authorList>
    </citation>
    <scope>NUCLEOTIDE SEQUENCE</scope>
</reference>
<gene>
    <name evidence="4" type="ORF">BEMITA_LOCUS5682</name>
</gene>
<dbReference type="EMBL" id="OU963864">
    <property type="protein sequence ID" value="CAH0386590.1"/>
    <property type="molecule type" value="Genomic_DNA"/>
</dbReference>
<evidence type="ECO:0000256" key="1">
    <source>
        <dbReference type="SAM" id="Coils"/>
    </source>
</evidence>